<feature type="compositionally biased region" description="Polar residues" evidence="1">
    <location>
        <begin position="1"/>
        <end position="17"/>
    </location>
</feature>
<gene>
    <name evidence="3" type="ORF">R3P38DRAFT_3193834</name>
</gene>
<feature type="domain" description="F-box" evidence="2">
    <location>
        <begin position="105"/>
        <end position="164"/>
    </location>
</feature>
<evidence type="ECO:0000256" key="1">
    <source>
        <dbReference type="SAM" id="MobiDB-lite"/>
    </source>
</evidence>
<evidence type="ECO:0000313" key="4">
    <source>
        <dbReference type="Proteomes" id="UP001362999"/>
    </source>
</evidence>
<name>A0AAW0BFP8_9AGAR</name>
<protein>
    <recommendedName>
        <fullName evidence="2">F-box domain-containing protein</fullName>
    </recommendedName>
</protein>
<evidence type="ECO:0000259" key="2">
    <source>
        <dbReference type="Pfam" id="PF12937"/>
    </source>
</evidence>
<accession>A0AAW0BFP8</accession>
<dbReference type="Proteomes" id="UP001362999">
    <property type="component" value="Unassembled WGS sequence"/>
</dbReference>
<dbReference type="Pfam" id="PF12937">
    <property type="entry name" value="F-box-like"/>
    <property type="match status" value="1"/>
</dbReference>
<comment type="caution">
    <text evidence="3">The sequence shown here is derived from an EMBL/GenBank/DDBJ whole genome shotgun (WGS) entry which is preliminary data.</text>
</comment>
<dbReference type="SUPFAM" id="SSF52047">
    <property type="entry name" value="RNI-like"/>
    <property type="match status" value="1"/>
</dbReference>
<keyword evidence="4" id="KW-1185">Reference proteome</keyword>
<reference evidence="3 4" key="1">
    <citation type="journal article" date="2024" name="J Genomics">
        <title>Draft genome sequencing and assembly of Favolaschia claudopus CIRM-BRFM 2984 isolated from oak limbs.</title>
        <authorList>
            <person name="Navarro D."/>
            <person name="Drula E."/>
            <person name="Chaduli D."/>
            <person name="Cazenave R."/>
            <person name="Ahrendt S."/>
            <person name="Wang J."/>
            <person name="Lipzen A."/>
            <person name="Daum C."/>
            <person name="Barry K."/>
            <person name="Grigoriev I.V."/>
            <person name="Favel A."/>
            <person name="Rosso M.N."/>
            <person name="Martin F."/>
        </authorList>
    </citation>
    <scope>NUCLEOTIDE SEQUENCE [LARGE SCALE GENOMIC DNA]</scope>
    <source>
        <strain evidence="3 4">CIRM-BRFM 2984</strain>
    </source>
</reference>
<dbReference type="AlphaFoldDB" id="A0AAW0BFP8"/>
<organism evidence="3 4">
    <name type="scientific">Favolaschia claudopus</name>
    <dbReference type="NCBI Taxonomy" id="2862362"/>
    <lineage>
        <taxon>Eukaryota</taxon>
        <taxon>Fungi</taxon>
        <taxon>Dikarya</taxon>
        <taxon>Basidiomycota</taxon>
        <taxon>Agaricomycotina</taxon>
        <taxon>Agaricomycetes</taxon>
        <taxon>Agaricomycetidae</taxon>
        <taxon>Agaricales</taxon>
        <taxon>Marasmiineae</taxon>
        <taxon>Mycenaceae</taxon>
        <taxon>Favolaschia</taxon>
    </lineage>
</organism>
<dbReference type="InterPro" id="IPR001810">
    <property type="entry name" value="F-box_dom"/>
</dbReference>
<evidence type="ECO:0000313" key="3">
    <source>
        <dbReference type="EMBL" id="KAK7024912.1"/>
    </source>
</evidence>
<sequence length="582" mass="66487">MYPPLSTQSASSQNGTLPSMDPHMKPSTISRDILDTNDPPDELELKLNLATLREFVARGIAYRILLDARISALAYTDSERDKLFEERNTLDLEIRKHKGAMSPFRRVPTEILSLIFSFVVQPDQPLKHATHYHMTMRRSGAWPLSTVCSRWRSIAVSQPDLWTLFVLRLDPGISDSIWGAAVVAETLSIVKIQIDRSRNAPLKLLFIASHDSRWNSEFTECERQALDLLTPHLARCEELRLSATPPLYEFLSTSWSGRFSALRVLKIHVHSQFGEIDLDLGHIFASCPKLEEALIYLPQGYAYGDVSPAAVLSLDTTSLRRYRAQTTWERHAELLRAAPHLVDCVLALPEPYFYHLPEGKTIQLPGLLRLSVSDLRLLDLLDTPALQELYCPHYRAEELDYHLREFPKLRKLFVGESYIDNWSSFMRSVRTITSLCMYFRMNSAPAIFEFLESSCTPASDDRDSHIDFPALHTLGLCFGPEDSRKGLGKPIDQNQLMRAVEAQWRYGQLRSFRMYAMGFEPSESTVKRVEALCQEGMEFDFAYSSKDVYEEMVPEDFRLYDDGYGLIKDSMEAGDCYSFSTT</sequence>
<proteinExistence type="predicted"/>
<dbReference type="Gene3D" id="1.20.1280.50">
    <property type="match status" value="1"/>
</dbReference>
<dbReference type="EMBL" id="JAWWNJ010000034">
    <property type="protein sequence ID" value="KAK7024912.1"/>
    <property type="molecule type" value="Genomic_DNA"/>
</dbReference>
<feature type="region of interest" description="Disordered" evidence="1">
    <location>
        <begin position="1"/>
        <end position="36"/>
    </location>
</feature>